<dbReference type="Pfam" id="PF12894">
    <property type="entry name" value="ANAPC4_WD40"/>
    <property type="match status" value="1"/>
</dbReference>
<evidence type="ECO:0000259" key="1">
    <source>
        <dbReference type="Pfam" id="PF12894"/>
    </source>
</evidence>
<gene>
    <name evidence="2" type="ORF">METZ01_LOCUS138010</name>
</gene>
<dbReference type="InterPro" id="IPR024977">
    <property type="entry name" value="Apc4-like_WD40_dom"/>
</dbReference>
<protein>
    <recommendedName>
        <fullName evidence="1">Anaphase-promoting complex subunit 4-like WD40 domain-containing protein</fullName>
    </recommendedName>
</protein>
<dbReference type="InterPro" id="IPR011044">
    <property type="entry name" value="Quino_amine_DH_bsu"/>
</dbReference>
<dbReference type="AlphaFoldDB" id="A0A381Z795"/>
<evidence type="ECO:0000313" key="2">
    <source>
        <dbReference type="EMBL" id="SVA85156.1"/>
    </source>
</evidence>
<dbReference type="EMBL" id="UINC01020237">
    <property type="protein sequence ID" value="SVA85156.1"/>
    <property type="molecule type" value="Genomic_DNA"/>
</dbReference>
<dbReference type="SUPFAM" id="SSF50969">
    <property type="entry name" value="YVTN repeat-like/Quinoprotein amine dehydrogenase"/>
    <property type="match status" value="1"/>
</dbReference>
<dbReference type="Gene3D" id="2.130.10.10">
    <property type="entry name" value="YVTN repeat-like/Quinoprotein amine dehydrogenase"/>
    <property type="match status" value="1"/>
</dbReference>
<name>A0A381Z795_9ZZZZ</name>
<sequence>MNFISSHNRLTSGIFLFLTIGLLGATEISLKTQKWVQCLAFSPDGQRVVAGNDEGRLWVVDARTAKTVMQIKDVASVPTAVAWSHKGKLIAVGGW</sequence>
<reference evidence="2" key="1">
    <citation type="submission" date="2018-05" db="EMBL/GenBank/DDBJ databases">
        <authorList>
            <person name="Lanie J.A."/>
            <person name="Ng W.-L."/>
            <person name="Kazmierczak K.M."/>
            <person name="Andrzejewski T.M."/>
            <person name="Davidsen T.M."/>
            <person name="Wayne K.J."/>
            <person name="Tettelin H."/>
            <person name="Glass J.I."/>
            <person name="Rusch D."/>
            <person name="Podicherti R."/>
            <person name="Tsui H.-C.T."/>
            <person name="Winkler M.E."/>
        </authorList>
    </citation>
    <scope>NUCLEOTIDE SEQUENCE</scope>
</reference>
<proteinExistence type="predicted"/>
<feature type="non-terminal residue" evidence="2">
    <location>
        <position position="95"/>
    </location>
</feature>
<accession>A0A381Z795</accession>
<organism evidence="2">
    <name type="scientific">marine metagenome</name>
    <dbReference type="NCBI Taxonomy" id="408172"/>
    <lineage>
        <taxon>unclassified sequences</taxon>
        <taxon>metagenomes</taxon>
        <taxon>ecological metagenomes</taxon>
    </lineage>
</organism>
<dbReference type="InterPro" id="IPR015943">
    <property type="entry name" value="WD40/YVTN_repeat-like_dom_sf"/>
</dbReference>
<feature type="domain" description="Anaphase-promoting complex subunit 4-like WD40" evidence="1">
    <location>
        <begin position="31"/>
        <end position="85"/>
    </location>
</feature>